<evidence type="ECO:0000313" key="12">
    <source>
        <dbReference type="Proteomes" id="UP000694395"/>
    </source>
</evidence>
<accession>A0A8C7UUS5</accession>
<dbReference type="Proteomes" id="UP000694395">
    <property type="component" value="Chromosome 10"/>
</dbReference>
<dbReference type="InterPro" id="IPR009003">
    <property type="entry name" value="Peptidase_S1_PA"/>
</dbReference>
<dbReference type="PROSITE" id="PS00135">
    <property type="entry name" value="TRYPSIN_SER"/>
    <property type="match status" value="1"/>
</dbReference>
<evidence type="ECO:0000259" key="9">
    <source>
        <dbReference type="PROSITE" id="PS50240"/>
    </source>
</evidence>
<dbReference type="InterPro" id="IPR018114">
    <property type="entry name" value="TRYPSIN_HIS"/>
</dbReference>
<dbReference type="Pfam" id="PF15494">
    <property type="entry name" value="SRCR_2"/>
    <property type="match status" value="1"/>
</dbReference>
<proteinExistence type="predicted"/>
<dbReference type="GO" id="GO:0004252">
    <property type="term" value="F:serine-type endopeptidase activity"/>
    <property type="evidence" value="ECO:0007669"/>
    <property type="project" value="InterPro"/>
</dbReference>
<evidence type="ECO:0000256" key="2">
    <source>
        <dbReference type="ARBA" id="ARBA00022801"/>
    </source>
</evidence>
<evidence type="ECO:0000259" key="10">
    <source>
        <dbReference type="PROSITE" id="PS50287"/>
    </source>
</evidence>
<reference evidence="11" key="2">
    <citation type="submission" date="2025-08" db="UniProtKB">
        <authorList>
            <consortium name="Ensembl"/>
        </authorList>
    </citation>
    <scope>IDENTIFICATION</scope>
</reference>
<dbReference type="InterPro" id="IPR001254">
    <property type="entry name" value="Trypsin_dom"/>
</dbReference>
<dbReference type="InterPro" id="IPR001190">
    <property type="entry name" value="SRCR"/>
</dbReference>
<dbReference type="Pfam" id="PF00089">
    <property type="entry name" value="Trypsin"/>
    <property type="match status" value="1"/>
</dbReference>
<evidence type="ECO:0008006" key="13">
    <source>
        <dbReference type="Google" id="ProtNLM"/>
    </source>
</evidence>
<dbReference type="SUPFAM" id="SSF50494">
    <property type="entry name" value="Trypsin-like serine proteases"/>
    <property type="match status" value="1"/>
</dbReference>
<keyword evidence="3 7" id="KW-0720">Serine protease</keyword>
<evidence type="ECO:0000256" key="3">
    <source>
        <dbReference type="ARBA" id="ARBA00022825"/>
    </source>
</evidence>
<dbReference type="PANTHER" id="PTHR24252">
    <property type="entry name" value="ACROSIN-RELATED"/>
    <property type="match status" value="1"/>
</dbReference>
<dbReference type="Gene3D" id="2.40.10.10">
    <property type="entry name" value="Trypsin-like serine proteases"/>
    <property type="match status" value="3"/>
</dbReference>
<dbReference type="PRINTS" id="PR00722">
    <property type="entry name" value="CHYMOTRYPSIN"/>
</dbReference>
<dbReference type="GO" id="GO:0006508">
    <property type="term" value="P:proteolysis"/>
    <property type="evidence" value="ECO:0007669"/>
    <property type="project" value="UniProtKB-KW"/>
</dbReference>
<dbReference type="PROSITE" id="PS50287">
    <property type="entry name" value="SRCR_2"/>
    <property type="match status" value="1"/>
</dbReference>
<dbReference type="Ensembl" id="ENSOMYT00000108676.2">
    <property type="protein sequence ID" value="ENSOMYP00000100148.2"/>
    <property type="gene ID" value="ENSOMYG00000045321.2"/>
</dbReference>
<keyword evidence="12" id="KW-1185">Reference proteome</keyword>
<dbReference type="InterPro" id="IPR002172">
    <property type="entry name" value="LDrepeatLR_classA_rpt"/>
</dbReference>
<evidence type="ECO:0000256" key="7">
    <source>
        <dbReference type="RuleBase" id="RU363034"/>
    </source>
</evidence>
<name>A0A8C7UUS5_ONCMY</name>
<dbReference type="PANTHER" id="PTHR24252:SF7">
    <property type="entry name" value="HYALIN"/>
    <property type="match status" value="1"/>
</dbReference>
<dbReference type="SMART" id="SM00020">
    <property type="entry name" value="Tryp_SPc"/>
    <property type="match status" value="1"/>
</dbReference>
<dbReference type="AlphaFoldDB" id="A0A8C7UUS5"/>
<dbReference type="CDD" id="cd00190">
    <property type="entry name" value="Tryp_SPc"/>
    <property type="match status" value="1"/>
</dbReference>
<dbReference type="CDD" id="cd00112">
    <property type="entry name" value="LDLa"/>
    <property type="match status" value="1"/>
</dbReference>
<dbReference type="Gene3D" id="3.10.250.10">
    <property type="entry name" value="SRCR-like domain"/>
    <property type="match status" value="1"/>
</dbReference>
<keyword evidence="2 7" id="KW-0378">Hydrolase</keyword>
<dbReference type="InterPro" id="IPR001314">
    <property type="entry name" value="Peptidase_S1A"/>
</dbReference>
<dbReference type="InterPro" id="IPR043504">
    <property type="entry name" value="Peptidase_S1_PA_chymotrypsin"/>
</dbReference>
<evidence type="ECO:0000256" key="8">
    <source>
        <dbReference type="SAM" id="MobiDB-lite"/>
    </source>
</evidence>
<comment type="caution">
    <text evidence="6">Lacks conserved residue(s) required for the propagation of feature annotation.</text>
</comment>
<organism evidence="11 12">
    <name type="scientific">Oncorhynchus mykiss</name>
    <name type="common">Rainbow trout</name>
    <name type="synonym">Salmo gairdneri</name>
    <dbReference type="NCBI Taxonomy" id="8022"/>
    <lineage>
        <taxon>Eukaryota</taxon>
        <taxon>Metazoa</taxon>
        <taxon>Chordata</taxon>
        <taxon>Craniata</taxon>
        <taxon>Vertebrata</taxon>
        <taxon>Euteleostomi</taxon>
        <taxon>Actinopterygii</taxon>
        <taxon>Neopterygii</taxon>
        <taxon>Teleostei</taxon>
        <taxon>Protacanthopterygii</taxon>
        <taxon>Salmoniformes</taxon>
        <taxon>Salmonidae</taxon>
        <taxon>Salmoninae</taxon>
        <taxon>Oncorhynchus</taxon>
    </lineage>
</organism>
<keyword evidence="4" id="KW-1015">Disulfide bond</keyword>
<dbReference type="PROSITE" id="PS00134">
    <property type="entry name" value="TRYPSIN_HIS"/>
    <property type="match status" value="1"/>
</dbReference>
<evidence type="ECO:0000313" key="11">
    <source>
        <dbReference type="Ensembl" id="ENSOMYP00000100148.2"/>
    </source>
</evidence>
<dbReference type="PROSITE" id="PS50240">
    <property type="entry name" value="TRYPSIN_DOM"/>
    <property type="match status" value="1"/>
</dbReference>
<feature type="domain" description="SRCR" evidence="10">
    <location>
        <begin position="138"/>
        <end position="188"/>
    </location>
</feature>
<protein>
    <recommendedName>
        <fullName evidence="13">Peptidase S1 domain-containing protein</fullName>
    </recommendedName>
</protein>
<reference evidence="11" key="3">
    <citation type="submission" date="2025-09" db="UniProtKB">
        <authorList>
            <consortium name="Ensembl"/>
        </authorList>
    </citation>
    <scope>IDENTIFICATION</scope>
</reference>
<reference evidence="11" key="1">
    <citation type="submission" date="2020-07" db="EMBL/GenBank/DDBJ databases">
        <title>A long reads based de novo assembly of the rainbow trout Arlee double haploid line genome.</title>
        <authorList>
            <person name="Gao G."/>
            <person name="Palti Y."/>
        </authorList>
    </citation>
    <scope>NUCLEOTIDE SEQUENCE [LARGE SCALE GENOMIC DNA]</scope>
</reference>
<dbReference type="FunFam" id="2.40.10.10:FF:000003">
    <property type="entry name" value="Transmembrane serine protease 3"/>
    <property type="match status" value="1"/>
</dbReference>
<keyword evidence="1 7" id="KW-0645">Protease</keyword>
<evidence type="ECO:0000256" key="4">
    <source>
        <dbReference type="ARBA" id="ARBA00023157"/>
    </source>
</evidence>
<evidence type="ECO:0000256" key="6">
    <source>
        <dbReference type="PROSITE-ProRule" id="PRU00196"/>
    </source>
</evidence>
<sequence>YSVAVPTQPPPEYGEVVGARGMSDPSSQPYYIPQPMAHVNVVHVSQGARKFLVFPSISSILDRQYIPAPNYLYERVPSLYLSLPWGLPRLCISFYLFSLTYDLCPVRYGPSLVSGSLSEMEKDSCPSNTVECDGRRDCKLGSDETNCVRFRSNGGLQVKTSSAGNFLPVCYSGWNKDLADQTCAQLGFRVSVKDESSTTLTVTGKTSNTIQDKVSVKGPNPHTVLALRTDLLPLSVPMVDCGRQKLSRIIGGSAANLGDWPWQVSLHFQRSHTCGGTLIAPDFVVTAAHCFPRSVSSYLVPNNWHVYVGMVSQMVLPHPYMVEKIIVHESYDDKTNNYDITLLKLTQHVDYSNNIQPVCLPAYDKIFSPGTRCWTSGFGTTEAGAARGSTNLMGVSVDIIDSNVCNSNTVYNGKVSQNMFCAGDMEGGKDSCQGDSGGPLVCKDSDQLWYLAGVTSWGDSCGKRNRPGVYSRVSRLLPWVYSKMQVRKGALRTTGRRMLRQKTSAPGWDSINN</sequence>
<dbReference type="GO" id="GO:0016020">
    <property type="term" value="C:membrane"/>
    <property type="evidence" value="ECO:0007669"/>
    <property type="project" value="InterPro"/>
</dbReference>
<dbReference type="GeneTree" id="ENSGT00940000155207"/>
<dbReference type="InterPro" id="IPR033116">
    <property type="entry name" value="TRYPSIN_SER"/>
</dbReference>
<evidence type="ECO:0000256" key="1">
    <source>
        <dbReference type="ARBA" id="ARBA00022670"/>
    </source>
</evidence>
<feature type="domain" description="Peptidase S1" evidence="9">
    <location>
        <begin position="249"/>
        <end position="485"/>
    </location>
</feature>
<dbReference type="InterPro" id="IPR036772">
    <property type="entry name" value="SRCR-like_dom_sf"/>
</dbReference>
<dbReference type="SUPFAM" id="SSF56487">
    <property type="entry name" value="SRCR-like"/>
    <property type="match status" value="1"/>
</dbReference>
<feature type="region of interest" description="Disordered" evidence="8">
    <location>
        <begin position="494"/>
        <end position="513"/>
    </location>
</feature>
<evidence type="ECO:0000256" key="5">
    <source>
        <dbReference type="ARBA" id="ARBA00023180"/>
    </source>
</evidence>
<keyword evidence="5" id="KW-0325">Glycoprotein</keyword>